<keyword evidence="2" id="KW-0732">Signal</keyword>
<feature type="compositionally biased region" description="Low complexity" evidence="1">
    <location>
        <begin position="33"/>
        <end position="43"/>
    </location>
</feature>
<sequence length="220" mass="22765">MGRKPPTSARVIATFAILCATASPAAAQSETGDAAPAAVTPDPAELPVPPTSPDPGGWKLVLAPEFSVGVAHSEAGFDADSEDAYLGTVSATLLLRHSALSGGEPSSFLYGLRGLYGLGGGSSGARQLWGVAGLLGWRASRDRVVGGIGLSYIQYDKAGGDWVRRGGGVPLWIEIKLGDSTSNWFLGLEGTPAILWRDLDDAPAFAFGLNAGVLYHIPLY</sequence>
<feature type="chain" id="PRO_5009525858" description="Outer membrane protein beta-barrel domain-containing protein" evidence="2">
    <location>
        <begin position="28"/>
        <end position="220"/>
    </location>
</feature>
<accession>A0A1F6NWU1</accession>
<evidence type="ECO:0000256" key="1">
    <source>
        <dbReference type="SAM" id="MobiDB-lite"/>
    </source>
</evidence>
<dbReference type="Proteomes" id="UP000177907">
    <property type="component" value="Unassembled WGS sequence"/>
</dbReference>
<name>A0A1F6NWU1_9BACT</name>
<evidence type="ECO:0000256" key="2">
    <source>
        <dbReference type="SAM" id="SignalP"/>
    </source>
</evidence>
<gene>
    <name evidence="3" type="ORF">A3J93_02050</name>
</gene>
<evidence type="ECO:0000313" key="3">
    <source>
        <dbReference type="EMBL" id="OGH88280.1"/>
    </source>
</evidence>
<dbReference type="EMBL" id="MFQZ01000004">
    <property type="protein sequence ID" value="OGH88280.1"/>
    <property type="molecule type" value="Genomic_DNA"/>
</dbReference>
<evidence type="ECO:0008006" key="5">
    <source>
        <dbReference type="Google" id="ProtNLM"/>
    </source>
</evidence>
<feature type="region of interest" description="Disordered" evidence="1">
    <location>
        <begin position="29"/>
        <end position="49"/>
    </location>
</feature>
<proteinExistence type="predicted"/>
<dbReference type="AlphaFoldDB" id="A0A1F6NWU1"/>
<comment type="caution">
    <text evidence="3">The sequence shown here is derived from an EMBL/GenBank/DDBJ whole genome shotgun (WGS) entry which is preliminary data.</text>
</comment>
<evidence type="ECO:0000313" key="4">
    <source>
        <dbReference type="Proteomes" id="UP000177907"/>
    </source>
</evidence>
<protein>
    <recommendedName>
        <fullName evidence="5">Outer membrane protein beta-barrel domain-containing protein</fullName>
    </recommendedName>
</protein>
<organism evidence="3 4">
    <name type="scientific">Candidatus Magasanikbacteria bacterium RIFOXYC2_FULL_42_28</name>
    <dbReference type="NCBI Taxonomy" id="1798704"/>
    <lineage>
        <taxon>Bacteria</taxon>
        <taxon>Candidatus Magasanikiibacteriota</taxon>
    </lineage>
</organism>
<reference evidence="3 4" key="1">
    <citation type="journal article" date="2016" name="Nat. Commun.">
        <title>Thousands of microbial genomes shed light on interconnected biogeochemical processes in an aquifer system.</title>
        <authorList>
            <person name="Anantharaman K."/>
            <person name="Brown C.T."/>
            <person name="Hug L.A."/>
            <person name="Sharon I."/>
            <person name="Castelle C.J."/>
            <person name="Probst A.J."/>
            <person name="Thomas B.C."/>
            <person name="Singh A."/>
            <person name="Wilkins M.J."/>
            <person name="Karaoz U."/>
            <person name="Brodie E.L."/>
            <person name="Williams K.H."/>
            <person name="Hubbard S.S."/>
            <person name="Banfield J.F."/>
        </authorList>
    </citation>
    <scope>NUCLEOTIDE SEQUENCE [LARGE SCALE GENOMIC DNA]</scope>
</reference>
<feature type="signal peptide" evidence="2">
    <location>
        <begin position="1"/>
        <end position="27"/>
    </location>
</feature>